<proteinExistence type="predicted"/>
<sequence length="176" mass="18880">MTSDQPSSDRTQPAEQAQNAAVPTLETDQEMTSTEQSSIPIHPNAHPDQPMVEQDDGQEQSQQGEEQQDEALDPSSDATLLVDGQQQSSNNLGGSKAAAATYSNSSRTGHPFPTGAGNHHSNSDDSGFGLTGFERRGEDRVGSTWPFASPSHPSFFRPLHPPRLLSTCAISLHRDS</sequence>
<reference evidence="1 2" key="1">
    <citation type="journal article" date="2018" name="Mol. Biol. Evol.">
        <title>Broad Genomic Sampling Reveals a Smut Pathogenic Ancestry of the Fungal Clade Ustilaginomycotina.</title>
        <authorList>
            <person name="Kijpornyongpan T."/>
            <person name="Mondo S.J."/>
            <person name="Barry K."/>
            <person name="Sandor L."/>
            <person name="Lee J."/>
            <person name="Lipzen A."/>
            <person name="Pangilinan J."/>
            <person name="LaButti K."/>
            <person name="Hainaut M."/>
            <person name="Henrissat B."/>
            <person name="Grigoriev I.V."/>
            <person name="Spatafora J.W."/>
            <person name="Aime M.C."/>
        </authorList>
    </citation>
    <scope>NUCLEOTIDE SEQUENCE [LARGE SCALE GENOMIC DNA]</scope>
    <source>
        <strain evidence="1 2">SA 807</strain>
    </source>
</reference>
<keyword evidence="2" id="KW-1185">Reference proteome</keyword>
<protein>
    <submittedName>
        <fullName evidence="1">Uncharacterized protein</fullName>
    </submittedName>
</protein>
<organism evidence="1 2">
    <name type="scientific">Violaceomyces palustris</name>
    <dbReference type="NCBI Taxonomy" id="1673888"/>
    <lineage>
        <taxon>Eukaryota</taxon>
        <taxon>Fungi</taxon>
        <taxon>Dikarya</taxon>
        <taxon>Basidiomycota</taxon>
        <taxon>Ustilaginomycotina</taxon>
        <taxon>Ustilaginomycetes</taxon>
        <taxon>Violaceomycetales</taxon>
        <taxon>Violaceomycetaceae</taxon>
        <taxon>Violaceomyces</taxon>
    </lineage>
</organism>
<evidence type="ECO:0000313" key="1">
    <source>
        <dbReference type="EMBL" id="PWN47501.1"/>
    </source>
</evidence>
<dbReference type="EMBL" id="KZ820414">
    <property type="protein sequence ID" value="PWN47501.1"/>
    <property type="molecule type" value="Genomic_DNA"/>
</dbReference>
<gene>
    <name evidence="1" type="ORF">IE53DRAFT_390358</name>
</gene>
<name>A0ACD0NNV5_9BASI</name>
<evidence type="ECO:0000313" key="2">
    <source>
        <dbReference type="Proteomes" id="UP000245626"/>
    </source>
</evidence>
<dbReference type="Proteomes" id="UP000245626">
    <property type="component" value="Unassembled WGS sequence"/>
</dbReference>
<accession>A0ACD0NNV5</accession>